<name>Q0RNV8_FRAAA</name>
<reference evidence="2 3" key="1">
    <citation type="journal article" date="2007" name="Genome Res.">
        <title>Genome characteristics of facultatively symbiotic Frankia sp. strains reflect host range and host plant biogeography.</title>
        <authorList>
            <person name="Normand P."/>
            <person name="Lapierre P."/>
            <person name="Tisa L.S."/>
            <person name="Gogarten J.P."/>
            <person name="Alloisio N."/>
            <person name="Bagnarol E."/>
            <person name="Bassi C.A."/>
            <person name="Berry A.M."/>
            <person name="Bickhart D.M."/>
            <person name="Choisne N."/>
            <person name="Couloux A."/>
            <person name="Cournoyer B."/>
            <person name="Cruveiller S."/>
            <person name="Daubin V."/>
            <person name="Demange N."/>
            <person name="Francino M.P."/>
            <person name="Goltsman E."/>
            <person name="Huang Y."/>
            <person name="Kopp O.R."/>
            <person name="Labarre L."/>
            <person name="Lapidus A."/>
            <person name="Lavire C."/>
            <person name="Marechal J."/>
            <person name="Martinez M."/>
            <person name="Mastronunzio J.E."/>
            <person name="Mullin B.C."/>
            <person name="Niemann J."/>
            <person name="Pujic P."/>
            <person name="Rawnsley T."/>
            <person name="Rouy Z."/>
            <person name="Schenowitz C."/>
            <person name="Sellstedt A."/>
            <person name="Tavares F."/>
            <person name="Tomkins J.P."/>
            <person name="Vallenet D."/>
            <person name="Valverde C."/>
            <person name="Wall L.G."/>
            <person name="Wang Y."/>
            <person name="Medigue C."/>
            <person name="Benson D.R."/>
        </authorList>
    </citation>
    <scope>NUCLEOTIDE SEQUENCE [LARGE SCALE GENOMIC DNA]</scope>
    <source>
        <strain evidence="3">DSM 45986 / CECT 9034 / ACN14a</strain>
    </source>
</reference>
<sequence>MRREISPVSYVSFGRAAAAAGTPWFETEYATRGRLAATPPRRQSPSSSAGTHLRVGVIALAGAPHRSTS</sequence>
<accession>Q0RNV8</accession>
<keyword evidence="3" id="KW-1185">Reference proteome</keyword>
<dbReference type="STRING" id="326424.FRAAL2129"/>
<dbReference type="EMBL" id="CT573213">
    <property type="protein sequence ID" value="CAJ60778.1"/>
    <property type="molecule type" value="Genomic_DNA"/>
</dbReference>
<feature type="compositionally biased region" description="Polar residues" evidence="1">
    <location>
        <begin position="41"/>
        <end position="50"/>
    </location>
</feature>
<organism evidence="2 3">
    <name type="scientific">Frankia alni (strain DSM 45986 / CECT 9034 / ACN14a)</name>
    <dbReference type="NCBI Taxonomy" id="326424"/>
    <lineage>
        <taxon>Bacteria</taxon>
        <taxon>Bacillati</taxon>
        <taxon>Actinomycetota</taxon>
        <taxon>Actinomycetes</taxon>
        <taxon>Frankiales</taxon>
        <taxon>Frankiaceae</taxon>
        <taxon>Frankia</taxon>
    </lineage>
</organism>
<evidence type="ECO:0000313" key="3">
    <source>
        <dbReference type="Proteomes" id="UP000000657"/>
    </source>
</evidence>
<proteinExistence type="predicted"/>
<dbReference type="KEGG" id="fal:FRAAL2129"/>
<protein>
    <submittedName>
        <fullName evidence="2">Uncharacterized protein</fullName>
    </submittedName>
</protein>
<dbReference type="Proteomes" id="UP000000657">
    <property type="component" value="Chromosome"/>
</dbReference>
<gene>
    <name evidence="2" type="ordered locus">FRAAL2129</name>
</gene>
<dbReference type="AlphaFoldDB" id="Q0RNV8"/>
<evidence type="ECO:0000256" key="1">
    <source>
        <dbReference type="SAM" id="MobiDB-lite"/>
    </source>
</evidence>
<dbReference type="HOGENOM" id="CLU_2769827_0_0_11"/>
<evidence type="ECO:0000313" key="2">
    <source>
        <dbReference type="EMBL" id="CAJ60778.1"/>
    </source>
</evidence>
<feature type="region of interest" description="Disordered" evidence="1">
    <location>
        <begin position="35"/>
        <end position="55"/>
    </location>
</feature>